<accession>A0ABQ4BWD3</accession>
<evidence type="ECO:0000313" key="2">
    <source>
        <dbReference type="EMBL" id="GIF54446.1"/>
    </source>
</evidence>
<dbReference type="RefSeq" id="WP_203700151.1">
    <property type="nucleotide sequence ID" value="NZ_BAAALU010000011.1"/>
</dbReference>
<evidence type="ECO:0000256" key="1">
    <source>
        <dbReference type="SAM" id="Phobius"/>
    </source>
</evidence>
<keyword evidence="3" id="KW-1185">Reference proteome</keyword>
<sequence length="361" mass="37939">MSDIRQLLEAAKADPPPPAESVDEILRAGRRRLRRSRAKAVSGAGLGVVAVATALLVATAGGPTGTPASLDVAGVGPTTEPFSLTFAGYAVGAFTVTDPMLVTPGYQQALVRTEIDPGGGLTTVDAGELTVYNPGVFRPDRFTEASTPIEVGGRPGFATMLDREFTFGERGTRRATVRKTVALPAVAWQYADGAWATLESINLDNRGLPADDVRRLAEAFTVGAARPATTPVRVGHMPAGWELASVGRSLVSGATDVSEAIWVRTGTRFDSLTAPVDLYATGLPTVAVRVSVVETEGPYAHPVKPPCPSGQHFCDRPIDARFYAEVEDRSGALSGAEVAAITDGLEFANVDQPRTWFPVPA</sequence>
<dbReference type="EMBL" id="BONC01000002">
    <property type="protein sequence ID" value="GIF54446.1"/>
    <property type="molecule type" value="Genomic_DNA"/>
</dbReference>
<evidence type="ECO:0008006" key="4">
    <source>
        <dbReference type="Google" id="ProtNLM"/>
    </source>
</evidence>
<comment type="caution">
    <text evidence="2">The sequence shown here is derived from an EMBL/GenBank/DDBJ whole genome shotgun (WGS) entry which is preliminary data.</text>
</comment>
<organism evidence="2 3">
    <name type="scientific">Asanoa iriomotensis</name>
    <dbReference type="NCBI Taxonomy" id="234613"/>
    <lineage>
        <taxon>Bacteria</taxon>
        <taxon>Bacillati</taxon>
        <taxon>Actinomycetota</taxon>
        <taxon>Actinomycetes</taxon>
        <taxon>Micromonosporales</taxon>
        <taxon>Micromonosporaceae</taxon>
        <taxon>Asanoa</taxon>
    </lineage>
</organism>
<reference evidence="2 3" key="1">
    <citation type="submission" date="2021-01" db="EMBL/GenBank/DDBJ databases">
        <title>Whole genome shotgun sequence of Asanoa iriomotensis NBRC 100142.</title>
        <authorList>
            <person name="Komaki H."/>
            <person name="Tamura T."/>
        </authorList>
    </citation>
    <scope>NUCLEOTIDE SEQUENCE [LARGE SCALE GENOMIC DNA]</scope>
    <source>
        <strain evidence="2 3">NBRC 100142</strain>
    </source>
</reference>
<name>A0ABQ4BWD3_9ACTN</name>
<dbReference type="Proteomes" id="UP000624325">
    <property type="component" value="Unassembled WGS sequence"/>
</dbReference>
<keyword evidence="1" id="KW-0812">Transmembrane</keyword>
<evidence type="ECO:0000313" key="3">
    <source>
        <dbReference type="Proteomes" id="UP000624325"/>
    </source>
</evidence>
<keyword evidence="1" id="KW-0472">Membrane</keyword>
<feature type="transmembrane region" description="Helical" evidence="1">
    <location>
        <begin position="40"/>
        <end position="61"/>
    </location>
</feature>
<gene>
    <name evidence="2" type="ORF">Air01nite_05410</name>
</gene>
<protein>
    <recommendedName>
        <fullName evidence="4">DUF4179 domain-containing protein</fullName>
    </recommendedName>
</protein>
<keyword evidence="1" id="KW-1133">Transmembrane helix</keyword>
<proteinExistence type="predicted"/>